<dbReference type="EMBL" id="NBNE01001290">
    <property type="protein sequence ID" value="OWZ14650.1"/>
    <property type="molecule type" value="Genomic_DNA"/>
</dbReference>
<protein>
    <recommendedName>
        <fullName evidence="2">Integrase catalytic domain-containing protein</fullName>
    </recommendedName>
</protein>
<gene>
    <name evidence="3" type="ORF">PHMEG_00011835</name>
</gene>
<comment type="caution">
    <text evidence="3">The sequence shown here is derived from an EMBL/GenBank/DDBJ whole genome shotgun (WGS) entry which is preliminary data.</text>
</comment>
<dbReference type="GO" id="GO:0003676">
    <property type="term" value="F:nucleic acid binding"/>
    <property type="evidence" value="ECO:0007669"/>
    <property type="project" value="InterPro"/>
</dbReference>
<dbReference type="InterPro" id="IPR012337">
    <property type="entry name" value="RNaseH-like_sf"/>
</dbReference>
<proteinExistence type="predicted"/>
<dbReference type="PROSITE" id="PS50994">
    <property type="entry name" value="INTEGRASE"/>
    <property type="match status" value="1"/>
</dbReference>
<name>A0A225WCU9_9STRA</name>
<feature type="domain" description="Integrase catalytic" evidence="2">
    <location>
        <begin position="1"/>
        <end position="97"/>
    </location>
</feature>
<keyword evidence="4" id="KW-1185">Reference proteome</keyword>
<dbReference type="InterPro" id="IPR001584">
    <property type="entry name" value="Integrase_cat-core"/>
</dbReference>
<sequence length="301" mass="35300">MMLQAEHTNPVPYRPQMIGLVEHFHRTWKDCVATYMHDEKQHDWCRRGNPTPYWDMWVDFAVYTYNSGRRSTVLLSRTGSRFGRKLKAPNDLVRHGSVTESGELMVYHDKSLGTLMLKLRVNENSDVRQVKQKRTFVPGDRVWMYKSPRGAEAFKFVHQWADPIQVLEYAGNDNYLLGREDDGGQNEQYLAHTRLQLTLRHNSSMKARSNQKCMKRHQDKLWEQRKLSSTQQRRCETRSAEGEQCQTRTQPSSRVDSWWIPDRSSSGTSYGRLAVQGHTQQYDRLFNANKFVEDLGLVERV</sequence>
<organism evidence="3 4">
    <name type="scientific">Phytophthora megakarya</name>
    <dbReference type="NCBI Taxonomy" id="4795"/>
    <lineage>
        <taxon>Eukaryota</taxon>
        <taxon>Sar</taxon>
        <taxon>Stramenopiles</taxon>
        <taxon>Oomycota</taxon>
        <taxon>Peronosporomycetes</taxon>
        <taxon>Peronosporales</taxon>
        <taxon>Peronosporaceae</taxon>
        <taxon>Phytophthora</taxon>
    </lineage>
</organism>
<accession>A0A225WCU9</accession>
<evidence type="ECO:0000259" key="2">
    <source>
        <dbReference type="PROSITE" id="PS50994"/>
    </source>
</evidence>
<dbReference type="AlphaFoldDB" id="A0A225WCU9"/>
<dbReference type="Proteomes" id="UP000198211">
    <property type="component" value="Unassembled WGS sequence"/>
</dbReference>
<feature type="region of interest" description="Disordered" evidence="1">
    <location>
        <begin position="225"/>
        <end position="260"/>
    </location>
</feature>
<evidence type="ECO:0000313" key="4">
    <source>
        <dbReference type="Proteomes" id="UP000198211"/>
    </source>
</evidence>
<dbReference type="SUPFAM" id="SSF53098">
    <property type="entry name" value="Ribonuclease H-like"/>
    <property type="match status" value="1"/>
</dbReference>
<reference evidence="4" key="1">
    <citation type="submission" date="2017-03" db="EMBL/GenBank/DDBJ databases">
        <title>Phytopthora megakarya and P. palmivora, two closely related causual agents of cacao black pod achieved similar genome size and gene model numbers by different mechanisms.</title>
        <authorList>
            <person name="Ali S."/>
            <person name="Shao J."/>
            <person name="Larry D.J."/>
            <person name="Kronmiller B."/>
            <person name="Shen D."/>
            <person name="Strem M.D."/>
            <person name="Melnick R.L."/>
            <person name="Guiltinan M.J."/>
            <person name="Tyler B.M."/>
            <person name="Meinhardt L.W."/>
            <person name="Bailey B.A."/>
        </authorList>
    </citation>
    <scope>NUCLEOTIDE SEQUENCE [LARGE SCALE GENOMIC DNA]</scope>
    <source>
        <strain evidence="4">zdho120</strain>
    </source>
</reference>
<evidence type="ECO:0000313" key="3">
    <source>
        <dbReference type="EMBL" id="OWZ14650.1"/>
    </source>
</evidence>
<dbReference type="Gene3D" id="3.30.420.10">
    <property type="entry name" value="Ribonuclease H-like superfamily/Ribonuclease H"/>
    <property type="match status" value="1"/>
</dbReference>
<dbReference type="OrthoDB" id="441971at2759"/>
<evidence type="ECO:0000256" key="1">
    <source>
        <dbReference type="SAM" id="MobiDB-lite"/>
    </source>
</evidence>
<feature type="compositionally biased region" description="Polar residues" evidence="1">
    <location>
        <begin position="244"/>
        <end position="255"/>
    </location>
</feature>
<dbReference type="InterPro" id="IPR036397">
    <property type="entry name" value="RNaseH_sf"/>
</dbReference>
<dbReference type="GO" id="GO:0015074">
    <property type="term" value="P:DNA integration"/>
    <property type="evidence" value="ECO:0007669"/>
    <property type="project" value="InterPro"/>
</dbReference>